<evidence type="ECO:0000256" key="2">
    <source>
        <dbReference type="ARBA" id="ARBA00009726"/>
    </source>
</evidence>
<dbReference type="GO" id="GO:0005524">
    <property type="term" value="F:ATP binding"/>
    <property type="evidence" value="ECO:0007669"/>
    <property type="project" value="UniProtKB-KW"/>
</dbReference>
<evidence type="ECO:0000313" key="29">
    <source>
        <dbReference type="Ensembl" id="ENSNMLP00000038505.1"/>
    </source>
</evidence>
<dbReference type="FunFam" id="1.20.1560.10:FF:000001">
    <property type="entry name" value="ATP-binding cassette subfamily C member 1"/>
    <property type="match status" value="1"/>
</dbReference>
<dbReference type="PROSITE" id="PS50893">
    <property type="entry name" value="ABC_TRANSPORTER_2"/>
    <property type="match status" value="2"/>
</dbReference>
<dbReference type="FunFam" id="1.20.1560.10:FF:000007">
    <property type="entry name" value="ATP-binding cassette subfamily C member 1"/>
    <property type="match status" value="1"/>
</dbReference>
<feature type="transmembrane region" description="Helical" evidence="26">
    <location>
        <begin position="532"/>
        <end position="561"/>
    </location>
</feature>
<feature type="transmembrane region" description="Helical" evidence="26">
    <location>
        <begin position="573"/>
        <end position="597"/>
    </location>
</feature>
<feature type="transmembrane region" description="Helical" evidence="26">
    <location>
        <begin position="427"/>
        <end position="449"/>
    </location>
</feature>
<evidence type="ECO:0000256" key="24">
    <source>
        <dbReference type="ARBA" id="ARBA00048171"/>
    </source>
</evidence>
<dbReference type="InterPro" id="IPR003593">
    <property type="entry name" value="AAA+_ATPase"/>
</dbReference>
<dbReference type="PANTHER" id="PTHR24223">
    <property type="entry name" value="ATP-BINDING CASSETTE SUB-FAMILY C"/>
    <property type="match status" value="1"/>
</dbReference>
<keyword evidence="4" id="KW-0813">Transport</keyword>
<keyword evidence="30" id="KW-1185">Reference proteome</keyword>
<feature type="region of interest" description="Disordered" evidence="25">
    <location>
        <begin position="866"/>
        <end position="906"/>
    </location>
</feature>
<dbReference type="Gene3D" id="1.20.1560.10">
    <property type="entry name" value="ABC transporter type 1, transmembrane domain"/>
    <property type="match status" value="2"/>
</dbReference>
<keyword evidence="10" id="KW-0067">ATP-binding</keyword>
<dbReference type="InterPro" id="IPR011527">
    <property type="entry name" value="ABC1_TM_dom"/>
</dbReference>
<dbReference type="Pfam" id="PF00664">
    <property type="entry name" value="ABC_membrane"/>
    <property type="match status" value="2"/>
</dbReference>
<evidence type="ECO:0000256" key="7">
    <source>
        <dbReference type="ARBA" id="ARBA00022737"/>
    </source>
</evidence>
<evidence type="ECO:0000313" key="30">
    <source>
        <dbReference type="Proteomes" id="UP000694523"/>
    </source>
</evidence>
<dbReference type="SUPFAM" id="SSF90123">
    <property type="entry name" value="ABC transporter transmembrane region"/>
    <property type="match status" value="2"/>
</dbReference>
<organism evidence="29 30">
    <name type="scientific">Neogobius melanostomus</name>
    <name type="common">round goby</name>
    <dbReference type="NCBI Taxonomy" id="47308"/>
    <lineage>
        <taxon>Eukaryota</taxon>
        <taxon>Metazoa</taxon>
        <taxon>Chordata</taxon>
        <taxon>Craniata</taxon>
        <taxon>Vertebrata</taxon>
        <taxon>Euteleostomi</taxon>
        <taxon>Actinopterygii</taxon>
        <taxon>Neopterygii</taxon>
        <taxon>Teleostei</taxon>
        <taxon>Neoteleostei</taxon>
        <taxon>Acanthomorphata</taxon>
        <taxon>Gobiaria</taxon>
        <taxon>Gobiiformes</taxon>
        <taxon>Gobioidei</taxon>
        <taxon>Gobiidae</taxon>
        <taxon>Benthophilinae</taxon>
        <taxon>Neogobiini</taxon>
        <taxon>Neogobius</taxon>
    </lineage>
</organism>
<dbReference type="Pfam" id="PF24357">
    <property type="entry name" value="TMD0_ABC"/>
    <property type="match status" value="1"/>
</dbReference>
<evidence type="ECO:0000256" key="13">
    <source>
        <dbReference type="ARBA" id="ARBA00023055"/>
    </source>
</evidence>
<feature type="transmembrane region" description="Helical" evidence="26">
    <location>
        <begin position="303"/>
        <end position="324"/>
    </location>
</feature>
<keyword evidence="13" id="KW-0445">Lipid transport</keyword>
<feature type="transmembrane region" description="Helical" evidence="26">
    <location>
        <begin position="988"/>
        <end position="1008"/>
    </location>
</feature>
<feature type="transmembrane region" description="Helical" evidence="26">
    <location>
        <begin position="354"/>
        <end position="375"/>
    </location>
</feature>
<dbReference type="Gene3D" id="3.40.50.300">
    <property type="entry name" value="P-loop containing nucleotide triphosphate hydrolases"/>
    <property type="match status" value="2"/>
</dbReference>
<dbReference type="PROSITE" id="PS50929">
    <property type="entry name" value="ABC_TM1F"/>
    <property type="match status" value="2"/>
</dbReference>
<evidence type="ECO:0000256" key="20">
    <source>
        <dbReference type="ARBA" id="ARBA00042274"/>
    </source>
</evidence>
<evidence type="ECO:0000256" key="8">
    <source>
        <dbReference type="ARBA" id="ARBA00022741"/>
    </source>
</evidence>
<dbReference type="FunFam" id="3.40.50.300:FF:000074">
    <property type="entry name" value="Multidrug resistance-associated protein 5 isoform 1"/>
    <property type="match status" value="1"/>
</dbReference>
<keyword evidence="12 26" id="KW-1133">Transmembrane helix</keyword>
<dbReference type="NCBIfam" id="TIGR00957">
    <property type="entry name" value="MRP_assoc_pro"/>
    <property type="match status" value="1"/>
</dbReference>
<dbReference type="EC" id="7.6.2.3" evidence="15"/>
<feature type="transmembrane region" description="Helical" evidence="26">
    <location>
        <begin position="160"/>
        <end position="182"/>
    </location>
</feature>
<dbReference type="PANTHER" id="PTHR24223:SF241">
    <property type="entry name" value="MULTIDRUG RESISTANCE-ASSOCIATED PROTEIN 1"/>
    <property type="match status" value="1"/>
</dbReference>
<evidence type="ECO:0000256" key="1">
    <source>
        <dbReference type="ARBA" id="ARBA00004651"/>
    </source>
</evidence>
<name>A0A8C6UPJ0_9GOBI</name>
<dbReference type="CDD" id="cd18603">
    <property type="entry name" value="ABC_6TM_MRP1_2_3_6_D2_like"/>
    <property type="match status" value="1"/>
</dbReference>
<evidence type="ECO:0000256" key="16">
    <source>
        <dbReference type="ARBA" id="ARBA00034018"/>
    </source>
</evidence>
<dbReference type="SMART" id="SM00382">
    <property type="entry name" value="AAA"/>
    <property type="match status" value="2"/>
</dbReference>
<dbReference type="PROSITE" id="PS00211">
    <property type="entry name" value="ABC_TRANSPORTER_1"/>
    <property type="match status" value="2"/>
</dbReference>
<feature type="domain" description="ABC transporter" evidence="27">
    <location>
        <begin position="1261"/>
        <end position="1493"/>
    </location>
</feature>
<keyword evidence="6 26" id="KW-0812">Transmembrane</keyword>
<feature type="transmembrane region" description="Helical" evidence="26">
    <location>
        <begin position="941"/>
        <end position="968"/>
    </location>
</feature>
<evidence type="ECO:0000256" key="6">
    <source>
        <dbReference type="ARBA" id="ARBA00022692"/>
    </source>
</evidence>
<feature type="transmembrane region" description="Helical" evidence="26">
    <location>
        <begin position="455"/>
        <end position="475"/>
    </location>
</feature>
<dbReference type="CDD" id="cd18595">
    <property type="entry name" value="ABC_6TM_MRP1_2_3_6_D1_like"/>
    <property type="match status" value="1"/>
</dbReference>
<keyword evidence="8" id="KW-0547">Nucleotide-binding</keyword>
<reference evidence="29" key="2">
    <citation type="submission" date="2025-09" db="UniProtKB">
        <authorList>
            <consortium name="Ensembl"/>
        </authorList>
    </citation>
    <scope>IDENTIFICATION</scope>
</reference>
<dbReference type="GO" id="GO:0015431">
    <property type="term" value="F:ABC-type glutathione S-conjugate transporter activity"/>
    <property type="evidence" value="ECO:0007669"/>
    <property type="project" value="UniProtKB-EC"/>
</dbReference>
<sequence length="1497" mass="167592">ICLCSLQDWNLTWHTDVPELTQCFQNTVLAWLPCLYLWLCAPFYILYLHTHSSGYICMNHFNKAKTAVSFLLWIICWADVFYSFWERSRELFPAPVHFLTPTVLGITMLLSCLLVQYERMKGVQSSGVLLIFWLLALLCATVSFRSRVLLALNQPALVSVWRYTTFFIYYILLLVALVLSCLSDQLPLFSQAVKDTNPCPESGASFLSRITFWWISRMMVTGFKRPLVESDLWSLHPENRSHRVVPGLVQRWNRQRQKAKRLQTKFMYSPKKAQQTEAKGASGADEAEILIVKGPQQSKEPSLLWALCLTFGPYFLISGLYKIIHDVLMFVGPLILRLLISFINSPDSPSWHGFFYTGLLFVCTCFQSLILQQYFHVCFVSGMRVRSAIIGAVYRKALVISNAARRSSTVGEIVNLMSVDAQRFMDLSAYINMIWSAPLQVVLALYFLWETLGPSVLAGVAVMLLMVPVNAFIAMKTKTYQVAQMKSKDGRIKLMNEMLNGIKVLKLYAWELAFQDKVSEIRQSELRVLKKAAYLGAMSTFTWICAPFLVALSTFAVYVLVDERNILDAQKAFVSLALFNILRFPLNMLPMVISSLVQASVSLKRLRTFLSHEELQEDSVDRSAVLGCEDLLWHSNANVAFSWSRSEAPTLKSLLNVQIPEGSLVAVVGLVGSGKSSLLSALLGEMDKIEGTASVKGSVAYVSQQAWIQNSTLKENIVFGQELNDPWYQQVVEACALRPDMEILPAGDDTEIGEKGVNLSGGQKQRVSLARAIYCDRSVYLLDDPLSAVDAHVGKHIFDKVIGPQGLLKDKTRVLVTHGLSYLPQADLILVMGEGQVTERGSYQQLLTTDGAFAEFLRTYASVDNNDSGKTQCHPPNMTERLSPPNMTKRLSPPNMTKRLSPPNMTERLERAKSGAGKLTEADKASTGQVKLSVFLTYAKAIGVPLTVVSVLLFFTHHLLSLFSNYWLSWWTDDPVVNGTQPDRLMRLGVYGSLGLFQGVAVFGYSLSMSIGGIMASRYLHQCMLHDVLRSPISFFERTPSGNLVNRFSKEIDTIDSVIPSILKMFTGSMFNVLSCCVVILTATPLVAIIIPFLGVLYFFVQRFYVASSRQLKRLESVSRSPIFTHFNETLLGASVIRAFREQKRFIGESDLRVDHNQEAYFPSIVANRWLAIRLEFVGNCIVSCAALFAVMARSSLSPGIMGLSITYALQLTASLNWLVRMSSDLETNIVAVERVREYSHTDKEPRSPPDPWPSAGCIQIRNFGLRYRQDLDMAIHNVSISITGGEKVGIVGRTGAGKSSLTMGLFRIIEASEGQILIDGVDISQLGLHQLRSRITIIPQDPVLFSGSLRMNLDPFNSYSDEELWRALEFSHLKVFVTGLPDKLEHECSEGGENLSVGQRQLLCLARALLRKTKILVLDEATAAVDMETDHLIQSTIRSQFEECTVLTIAHRLNTIMDYTRVLVLDKGEMAEFDSPDKLVAQRGLFYNMAKDSGLL</sequence>
<dbReference type="SUPFAM" id="SSF52540">
    <property type="entry name" value="P-loop containing nucleoside triphosphate hydrolases"/>
    <property type="match status" value="2"/>
</dbReference>
<keyword evidence="9" id="KW-0378">Hydrolase</keyword>
<evidence type="ECO:0000256" key="10">
    <source>
        <dbReference type="ARBA" id="ARBA00022840"/>
    </source>
</evidence>
<evidence type="ECO:0000259" key="27">
    <source>
        <dbReference type="PROSITE" id="PS50893"/>
    </source>
</evidence>
<accession>A0A8C6UPJ0</accession>
<dbReference type="InterPro" id="IPR017871">
    <property type="entry name" value="ABC_transporter-like_CS"/>
</dbReference>
<dbReference type="Pfam" id="PF00005">
    <property type="entry name" value="ABC_tran"/>
    <property type="match status" value="2"/>
</dbReference>
<evidence type="ECO:0000256" key="21">
    <source>
        <dbReference type="ARBA" id="ARBA00047354"/>
    </source>
</evidence>
<evidence type="ECO:0000256" key="25">
    <source>
        <dbReference type="SAM" id="MobiDB-lite"/>
    </source>
</evidence>
<evidence type="ECO:0000256" key="14">
    <source>
        <dbReference type="ARBA" id="ARBA00023136"/>
    </source>
</evidence>
<keyword evidence="7" id="KW-0677">Repeat</keyword>
<dbReference type="InterPro" id="IPR027417">
    <property type="entry name" value="P-loop_NTPase"/>
</dbReference>
<comment type="catalytic activity">
    <reaction evidence="24">
        <text>2',3'-cGAMP(in) + ATP + H2O = 2',3'-cGAMP(out) + ADP + phosphate + H(+)</text>
        <dbReference type="Rhea" id="RHEA:74887"/>
        <dbReference type="ChEBI" id="CHEBI:15377"/>
        <dbReference type="ChEBI" id="CHEBI:15378"/>
        <dbReference type="ChEBI" id="CHEBI:30616"/>
        <dbReference type="ChEBI" id="CHEBI:43474"/>
        <dbReference type="ChEBI" id="CHEBI:143093"/>
        <dbReference type="ChEBI" id="CHEBI:456216"/>
    </reaction>
</comment>
<dbReference type="InterPro" id="IPR056227">
    <property type="entry name" value="TMD0_ABC"/>
</dbReference>
<evidence type="ECO:0000256" key="23">
    <source>
        <dbReference type="ARBA" id="ARBA00047576"/>
    </source>
</evidence>
<evidence type="ECO:0000256" key="22">
    <source>
        <dbReference type="ARBA" id="ARBA00047523"/>
    </source>
</evidence>
<keyword evidence="11" id="KW-1278">Translocase</keyword>
<comment type="subcellular location">
    <subcellularLocation>
        <location evidence="1">Cell membrane</location>
        <topology evidence="1">Multi-pass membrane protein</topology>
    </subcellularLocation>
</comment>
<evidence type="ECO:0000256" key="18">
    <source>
        <dbReference type="ARBA" id="ARBA00041345"/>
    </source>
</evidence>
<evidence type="ECO:0000256" key="15">
    <source>
        <dbReference type="ARBA" id="ARBA00024220"/>
    </source>
</evidence>
<dbReference type="InterPro" id="IPR050173">
    <property type="entry name" value="ABC_transporter_C-like"/>
</dbReference>
<dbReference type="Ensembl" id="ENSNMLT00000042866.1">
    <property type="protein sequence ID" value="ENSNMLP00000038505.1"/>
    <property type="gene ID" value="ENSNMLG00000004274.1"/>
</dbReference>
<comment type="catalytic activity">
    <reaction evidence="21">
        <text>sphing-4-enine 1-phosphate(in) + ATP + H2O = sphing-4-enine 1-phosphate(out) + ADP + phosphate + H(+)</text>
        <dbReference type="Rhea" id="RHEA:38951"/>
        <dbReference type="ChEBI" id="CHEBI:15377"/>
        <dbReference type="ChEBI" id="CHEBI:15378"/>
        <dbReference type="ChEBI" id="CHEBI:30616"/>
        <dbReference type="ChEBI" id="CHEBI:43474"/>
        <dbReference type="ChEBI" id="CHEBI:60119"/>
        <dbReference type="ChEBI" id="CHEBI:456216"/>
    </reaction>
    <physiologicalReaction direction="left-to-right" evidence="21">
        <dbReference type="Rhea" id="RHEA:38952"/>
    </physiologicalReaction>
</comment>
<dbReference type="InterPro" id="IPR005292">
    <property type="entry name" value="MRP"/>
</dbReference>
<comment type="catalytic activity">
    <reaction evidence="23">
        <text>17beta-estradiol 17-O-(beta-D-glucuronate)(in) + ATP + H2O = 17beta-estradiol 17-O-(beta-D-glucuronate)(out) + ADP + phosphate + H(+)</text>
        <dbReference type="Rhea" id="RHEA:60128"/>
        <dbReference type="ChEBI" id="CHEBI:15377"/>
        <dbReference type="ChEBI" id="CHEBI:15378"/>
        <dbReference type="ChEBI" id="CHEBI:30616"/>
        <dbReference type="ChEBI" id="CHEBI:43474"/>
        <dbReference type="ChEBI" id="CHEBI:82961"/>
        <dbReference type="ChEBI" id="CHEBI:456216"/>
    </reaction>
    <physiologicalReaction direction="left-to-right" evidence="23">
        <dbReference type="Rhea" id="RHEA:60129"/>
    </physiologicalReaction>
</comment>
<keyword evidence="14 26" id="KW-0472">Membrane</keyword>
<dbReference type="Proteomes" id="UP000694523">
    <property type="component" value="Unplaced"/>
</dbReference>
<proteinExistence type="inferred from homology"/>
<dbReference type="EC" id="7.6.2.2" evidence="3"/>
<dbReference type="InterPro" id="IPR003439">
    <property type="entry name" value="ABC_transporter-like_ATP-bd"/>
</dbReference>
<evidence type="ECO:0000259" key="28">
    <source>
        <dbReference type="PROSITE" id="PS50929"/>
    </source>
</evidence>
<evidence type="ECO:0000256" key="19">
    <source>
        <dbReference type="ARBA" id="ARBA00041913"/>
    </source>
</evidence>
<evidence type="ECO:0000256" key="4">
    <source>
        <dbReference type="ARBA" id="ARBA00022448"/>
    </source>
</evidence>
<comment type="similarity">
    <text evidence="2">Belongs to the ABC transporter superfamily. ABCC family. Conjugate transporter (TC 3.A.1.208) subfamily.</text>
</comment>
<dbReference type="FunFam" id="3.40.50.300:FF:000293">
    <property type="entry name" value="ATP binding cassette subfamily C member 1"/>
    <property type="match status" value="1"/>
</dbReference>
<evidence type="ECO:0000256" key="3">
    <source>
        <dbReference type="ARBA" id="ARBA00012191"/>
    </source>
</evidence>
<evidence type="ECO:0000256" key="26">
    <source>
        <dbReference type="SAM" id="Phobius"/>
    </source>
</evidence>
<comment type="catalytic activity">
    <reaction evidence="22">
        <text>leukotriene C4(in) + ATP + H2O = leukotriene C4(out) + ADP + phosphate + H(+)</text>
        <dbReference type="Rhea" id="RHEA:38963"/>
        <dbReference type="ChEBI" id="CHEBI:15377"/>
        <dbReference type="ChEBI" id="CHEBI:15378"/>
        <dbReference type="ChEBI" id="CHEBI:30616"/>
        <dbReference type="ChEBI" id="CHEBI:43474"/>
        <dbReference type="ChEBI" id="CHEBI:57973"/>
        <dbReference type="ChEBI" id="CHEBI:456216"/>
    </reaction>
    <physiologicalReaction direction="left-to-right" evidence="22">
        <dbReference type="Rhea" id="RHEA:38964"/>
    </physiologicalReaction>
</comment>
<feature type="domain" description="ABC transmembrane type-1" evidence="28">
    <location>
        <begin position="948"/>
        <end position="1228"/>
    </location>
</feature>
<keyword evidence="5" id="KW-1003">Cell membrane</keyword>
<feature type="transmembrane region" description="Helical" evidence="26">
    <location>
        <begin position="67"/>
        <end position="85"/>
    </location>
</feature>
<evidence type="ECO:0000256" key="17">
    <source>
        <dbReference type="ARBA" id="ARBA00041009"/>
    </source>
</evidence>
<dbReference type="GO" id="GO:0016887">
    <property type="term" value="F:ATP hydrolysis activity"/>
    <property type="evidence" value="ECO:0007669"/>
    <property type="project" value="InterPro"/>
</dbReference>
<feature type="domain" description="ABC transmembrane type-1" evidence="28">
    <location>
        <begin position="316"/>
        <end position="598"/>
    </location>
</feature>
<feature type="transmembrane region" description="Helical" evidence="26">
    <location>
        <begin position="97"/>
        <end position="115"/>
    </location>
</feature>
<protein>
    <recommendedName>
        <fullName evidence="17">Multidrug resistance-associated protein 1</fullName>
        <ecNumber evidence="3">7.6.2.2</ecNumber>
        <ecNumber evidence="15">7.6.2.3</ecNumber>
    </recommendedName>
    <alternativeName>
        <fullName evidence="20">ATP-binding cassette sub-family C member 1</fullName>
    </alternativeName>
    <alternativeName>
        <fullName evidence="19">Glutathione-S-conjugate-translocating ATPase ABCC1</fullName>
    </alternativeName>
    <alternativeName>
        <fullName evidence="18">Leukotriene C(4) transporter</fullName>
    </alternativeName>
</protein>
<feature type="domain" description="ABC transporter" evidence="27">
    <location>
        <begin position="634"/>
        <end position="859"/>
    </location>
</feature>
<evidence type="ECO:0000256" key="11">
    <source>
        <dbReference type="ARBA" id="ARBA00022967"/>
    </source>
</evidence>
<feature type="transmembrane region" description="Helical" evidence="26">
    <location>
        <begin position="28"/>
        <end position="47"/>
    </location>
</feature>
<dbReference type="CDD" id="cd03250">
    <property type="entry name" value="ABCC_MRP_domain1"/>
    <property type="match status" value="1"/>
</dbReference>
<evidence type="ECO:0000256" key="5">
    <source>
        <dbReference type="ARBA" id="ARBA00022475"/>
    </source>
</evidence>
<dbReference type="GO" id="GO:0006869">
    <property type="term" value="P:lipid transport"/>
    <property type="evidence" value="ECO:0007669"/>
    <property type="project" value="UniProtKB-KW"/>
</dbReference>
<feature type="transmembrane region" description="Helical" evidence="26">
    <location>
        <begin position="1071"/>
        <end position="1101"/>
    </location>
</feature>
<dbReference type="GO" id="GO:0008559">
    <property type="term" value="F:ABC-type xenobiotic transporter activity"/>
    <property type="evidence" value="ECO:0007669"/>
    <property type="project" value="UniProtKB-EC"/>
</dbReference>
<dbReference type="GO" id="GO:0016323">
    <property type="term" value="C:basolateral plasma membrane"/>
    <property type="evidence" value="ECO:0007669"/>
    <property type="project" value="TreeGrafter"/>
</dbReference>
<dbReference type="CDD" id="cd03244">
    <property type="entry name" value="ABCC_MRP_domain2"/>
    <property type="match status" value="1"/>
</dbReference>
<evidence type="ECO:0000256" key="9">
    <source>
        <dbReference type="ARBA" id="ARBA00022801"/>
    </source>
</evidence>
<dbReference type="GO" id="GO:0034634">
    <property type="term" value="F:glutathione transmembrane transporter activity"/>
    <property type="evidence" value="ECO:0007669"/>
    <property type="project" value="TreeGrafter"/>
</dbReference>
<evidence type="ECO:0000256" key="12">
    <source>
        <dbReference type="ARBA" id="ARBA00022989"/>
    </source>
</evidence>
<dbReference type="InterPro" id="IPR036640">
    <property type="entry name" value="ABC1_TM_sf"/>
</dbReference>
<comment type="catalytic activity">
    <reaction evidence="16">
        <text>ATP + H2O + xenobioticSide 1 = ADP + phosphate + xenobioticSide 2.</text>
        <dbReference type="EC" id="7.6.2.2"/>
    </reaction>
</comment>
<feature type="transmembrane region" description="Helical" evidence="26">
    <location>
        <begin position="127"/>
        <end position="148"/>
    </location>
</feature>
<reference evidence="29" key="1">
    <citation type="submission" date="2025-08" db="UniProtKB">
        <authorList>
            <consortium name="Ensembl"/>
        </authorList>
    </citation>
    <scope>IDENTIFICATION</scope>
</reference>